<protein>
    <submittedName>
        <fullName evidence="2">Purine-binding chemotaxis protein CheW</fullName>
    </submittedName>
</protein>
<reference evidence="2 3" key="2">
    <citation type="submission" date="2020-02" db="EMBL/GenBank/DDBJ databases">
        <title>Genome sequences of Thiorhodococcus mannitoliphagus and Thiorhodococcus minor, purple sulfur photosynthetic bacteria in the gammaproteobacterial family, Chromatiaceae.</title>
        <authorList>
            <person name="Aviles F.A."/>
            <person name="Meyer T.E."/>
            <person name="Kyndt J.A."/>
        </authorList>
    </citation>
    <scope>NUCLEOTIDE SEQUENCE [LARGE SCALE GENOMIC DNA]</scope>
    <source>
        <strain evidence="2 3">DSM 18266</strain>
    </source>
</reference>
<evidence type="ECO:0000313" key="2">
    <source>
        <dbReference type="EMBL" id="NEX21600.1"/>
    </source>
</evidence>
<dbReference type="GO" id="GO:0007165">
    <property type="term" value="P:signal transduction"/>
    <property type="evidence" value="ECO:0007669"/>
    <property type="project" value="InterPro"/>
</dbReference>
<dbReference type="AlphaFoldDB" id="A0A6P1DVT6"/>
<proteinExistence type="predicted"/>
<dbReference type="PANTHER" id="PTHR22617:SF43">
    <property type="entry name" value="PROTEIN PILI"/>
    <property type="match status" value="1"/>
</dbReference>
<dbReference type="Gene3D" id="2.40.50.180">
    <property type="entry name" value="CheA-289, Domain 4"/>
    <property type="match status" value="1"/>
</dbReference>
<sequence>MEVLLFETAGTSYLTRLDALDEVLMPVELERLAGAPPFLRGVMSLRGEVLPVIALGERLGAGDPGPWRRSSRILKVRVGQRPLGFIIDAIGRIQALDAGAVQAPILAETTDNRFLGPLWRIDGHLVQEIRLDAVLDDEALLQLHAHPLQLPR</sequence>
<keyword evidence="3" id="KW-1185">Reference proteome</keyword>
<dbReference type="EMBL" id="JAAIJR010000061">
    <property type="protein sequence ID" value="NEX21600.1"/>
    <property type="molecule type" value="Genomic_DNA"/>
</dbReference>
<dbReference type="Gene3D" id="2.30.30.40">
    <property type="entry name" value="SH3 Domains"/>
    <property type="match status" value="1"/>
</dbReference>
<dbReference type="SMART" id="SM00260">
    <property type="entry name" value="CheW"/>
    <property type="match status" value="1"/>
</dbReference>
<comment type="caution">
    <text evidence="2">The sequence shown here is derived from an EMBL/GenBank/DDBJ whole genome shotgun (WGS) entry which is preliminary data.</text>
</comment>
<dbReference type="PROSITE" id="PS50851">
    <property type="entry name" value="CHEW"/>
    <property type="match status" value="1"/>
</dbReference>
<evidence type="ECO:0000259" key="1">
    <source>
        <dbReference type="PROSITE" id="PS50851"/>
    </source>
</evidence>
<dbReference type="RefSeq" id="WP_164654701.1">
    <property type="nucleotide sequence ID" value="NZ_JAAIJR010000061.1"/>
</dbReference>
<dbReference type="GO" id="GO:0005829">
    <property type="term" value="C:cytosol"/>
    <property type="evidence" value="ECO:0007669"/>
    <property type="project" value="TreeGrafter"/>
</dbReference>
<name>A0A6P1DVT6_9GAMM</name>
<evidence type="ECO:0000313" key="3">
    <source>
        <dbReference type="Proteomes" id="UP000471640"/>
    </source>
</evidence>
<dbReference type="Pfam" id="PF01584">
    <property type="entry name" value="CheW"/>
    <property type="match status" value="1"/>
</dbReference>
<accession>A0A6P1DVT6</accession>
<feature type="domain" description="CheW-like" evidence="1">
    <location>
        <begin position="1"/>
        <end position="140"/>
    </location>
</feature>
<reference evidence="3" key="1">
    <citation type="journal article" date="2020" name="Microbiol. Resour. Announc.">
        <title>Draft Genome Sequences of Thiorhodococcus mannitoliphagus and Thiorhodococcus minor, Purple Sulfur Photosynthetic Bacteria in the Gammaproteobacterial Family Chromatiaceae.</title>
        <authorList>
            <person name="Aviles F.A."/>
            <person name="Meyer T.E."/>
            <person name="Kyndt J.A."/>
        </authorList>
    </citation>
    <scope>NUCLEOTIDE SEQUENCE [LARGE SCALE GENOMIC DNA]</scope>
    <source>
        <strain evidence="3">DSM 18266</strain>
    </source>
</reference>
<dbReference type="InterPro" id="IPR002545">
    <property type="entry name" value="CheW-lke_dom"/>
</dbReference>
<dbReference type="InterPro" id="IPR036061">
    <property type="entry name" value="CheW-like_dom_sf"/>
</dbReference>
<dbReference type="GO" id="GO:0006935">
    <property type="term" value="P:chemotaxis"/>
    <property type="evidence" value="ECO:0007669"/>
    <property type="project" value="InterPro"/>
</dbReference>
<dbReference type="PANTHER" id="PTHR22617">
    <property type="entry name" value="CHEMOTAXIS SENSOR HISTIDINE KINASE-RELATED"/>
    <property type="match status" value="1"/>
</dbReference>
<gene>
    <name evidence="2" type="ORF">G3480_14985</name>
</gene>
<dbReference type="SUPFAM" id="SSF50341">
    <property type="entry name" value="CheW-like"/>
    <property type="match status" value="1"/>
</dbReference>
<organism evidence="2 3">
    <name type="scientific">Thiorhodococcus mannitoliphagus</name>
    <dbReference type="NCBI Taxonomy" id="329406"/>
    <lineage>
        <taxon>Bacteria</taxon>
        <taxon>Pseudomonadati</taxon>
        <taxon>Pseudomonadota</taxon>
        <taxon>Gammaproteobacteria</taxon>
        <taxon>Chromatiales</taxon>
        <taxon>Chromatiaceae</taxon>
        <taxon>Thiorhodococcus</taxon>
    </lineage>
</organism>
<dbReference type="InterPro" id="IPR039315">
    <property type="entry name" value="CheW"/>
</dbReference>
<dbReference type="Proteomes" id="UP000471640">
    <property type="component" value="Unassembled WGS sequence"/>
</dbReference>